<protein>
    <submittedName>
        <fullName evidence="1">Carph-isopro domain-containing protein</fullName>
    </submittedName>
</protein>
<sequence>MNRPLAARLSEAGLTPRGLARELNRLLGAGSLAETAPYHWRDAGGVPRSPLPALTAYVVSRRLGRIVTAGDLWPGRKEAADGTLVLEASAGLTGPWASTSIVQVAEDWLLGGLMDRRMFLYVSGSMLASTVGIYLDTHAGDQSTYLPVTSADDPLVDQIEASVPRLQLLDDEQGGGAGLSYVGAQMRAVLLVLRDGGHTDGVRRRLLQALADLAQLAGWKAIDAAQPGLAQRYLLTGLRAAHEAGYRAMEAHILADLSFQAASLGDASDGVALGEAAWRVAYRSAESVKASVQSRLAFAYAAAGRPDDCEQSWRCSHEHLARRQVERDPSWMYYLTPSHLDCQAGYAMILGGRCAVAEGDGAGGRAWLRKGAALLRTGAYARRPDVPYQRRALYEGTWLSLAYTAHGKLDDACAVARLTLPRLSRVRSPRSTALLKTLTTELRRRKRNHSVADFLPALETALSQHAIQQLPSAS</sequence>
<keyword evidence="2" id="KW-1185">Reference proteome</keyword>
<accession>A0ABV9W6Y9</accession>
<dbReference type="InterPro" id="IPR059216">
    <property type="entry name" value="LeuA_carph_isopro_dom"/>
</dbReference>
<comment type="caution">
    <text evidence="1">The sequence shown here is derived from an EMBL/GenBank/DDBJ whole genome shotgun (WGS) entry which is preliminary data.</text>
</comment>
<dbReference type="RefSeq" id="WP_380122198.1">
    <property type="nucleotide sequence ID" value="NZ_JBHSIU010000050.1"/>
</dbReference>
<dbReference type="Proteomes" id="UP001595912">
    <property type="component" value="Unassembled WGS sequence"/>
</dbReference>
<dbReference type="EMBL" id="JBHSIU010000050">
    <property type="protein sequence ID" value="MFC5003295.1"/>
    <property type="molecule type" value="Genomic_DNA"/>
</dbReference>
<organism evidence="1 2">
    <name type="scientific">Dactylosporangium cerinum</name>
    <dbReference type="NCBI Taxonomy" id="1434730"/>
    <lineage>
        <taxon>Bacteria</taxon>
        <taxon>Bacillati</taxon>
        <taxon>Actinomycetota</taxon>
        <taxon>Actinomycetes</taxon>
        <taxon>Micromonosporales</taxon>
        <taxon>Micromonosporaceae</taxon>
        <taxon>Dactylosporangium</taxon>
    </lineage>
</organism>
<proteinExistence type="predicted"/>
<name>A0ABV9W6Y9_9ACTN</name>
<reference evidence="2" key="1">
    <citation type="journal article" date="2019" name="Int. J. Syst. Evol. Microbiol.">
        <title>The Global Catalogue of Microorganisms (GCM) 10K type strain sequencing project: providing services to taxonomists for standard genome sequencing and annotation.</title>
        <authorList>
            <consortium name="The Broad Institute Genomics Platform"/>
            <consortium name="The Broad Institute Genome Sequencing Center for Infectious Disease"/>
            <person name="Wu L."/>
            <person name="Ma J."/>
        </authorList>
    </citation>
    <scope>NUCLEOTIDE SEQUENCE [LARGE SCALE GENOMIC DNA]</scope>
    <source>
        <strain evidence="2">CGMCC 4.7152</strain>
    </source>
</reference>
<gene>
    <name evidence="1" type="ORF">ACFPIJ_36375</name>
</gene>
<evidence type="ECO:0000313" key="1">
    <source>
        <dbReference type="EMBL" id="MFC5003295.1"/>
    </source>
</evidence>
<dbReference type="NCBIfam" id="NF046037">
    <property type="entry name" value="carphisopro"/>
    <property type="match status" value="1"/>
</dbReference>
<evidence type="ECO:0000313" key="2">
    <source>
        <dbReference type="Proteomes" id="UP001595912"/>
    </source>
</evidence>